<evidence type="ECO:0000256" key="2">
    <source>
        <dbReference type="RuleBase" id="RU003682"/>
    </source>
</evidence>
<organism evidence="4 5">
    <name type="scientific">Purpureocillium takamizusanense</name>
    <dbReference type="NCBI Taxonomy" id="2060973"/>
    <lineage>
        <taxon>Eukaryota</taxon>
        <taxon>Fungi</taxon>
        <taxon>Dikarya</taxon>
        <taxon>Ascomycota</taxon>
        <taxon>Pezizomycotina</taxon>
        <taxon>Sordariomycetes</taxon>
        <taxon>Hypocreomycetidae</taxon>
        <taxon>Hypocreales</taxon>
        <taxon>Ophiocordycipitaceae</taxon>
        <taxon>Purpureocillium</taxon>
    </lineage>
</organism>
<dbReference type="GO" id="GO:0046872">
    <property type="term" value="F:metal ion binding"/>
    <property type="evidence" value="ECO:0007669"/>
    <property type="project" value="UniProtKB-KW"/>
</dbReference>
<dbReference type="InterPro" id="IPR027443">
    <property type="entry name" value="IPNS-like_sf"/>
</dbReference>
<evidence type="ECO:0000313" key="5">
    <source>
        <dbReference type="Proteomes" id="UP000829364"/>
    </source>
</evidence>
<dbReference type="AlphaFoldDB" id="A0A9Q8VFP5"/>
<dbReference type="PROSITE" id="PS51471">
    <property type="entry name" value="FE2OG_OXY"/>
    <property type="match status" value="1"/>
</dbReference>
<dbReference type="GO" id="GO:0016491">
    <property type="term" value="F:oxidoreductase activity"/>
    <property type="evidence" value="ECO:0007669"/>
    <property type="project" value="UniProtKB-KW"/>
</dbReference>
<dbReference type="Pfam" id="PF03171">
    <property type="entry name" value="2OG-FeII_Oxy"/>
    <property type="match status" value="1"/>
</dbReference>
<keyword evidence="2" id="KW-0408">Iron</keyword>
<feature type="domain" description="Fe2OG dioxygenase" evidence="3">
    <location>
        <begin position="223"/>
        <end position="359"/>
    </location>
</feature>
<dbReference type="OrthoDB" id="288590at2759"/>
<dbReference type="SUPFAM" id="SSF51197">
    <property type="entry name" value="Clavaminate synthase-like"/>
    <property type="match status" value="1"/>
</dbReference>
<gene>
    <name evidence="4" type="ORF">JDV02_008854</name>
</gene>
<dbReference type="InterPro" id="IPR044861">
    <property type="entry name" value="IPNS-like_FE2OG_OXY"/>
</dbReference>
<reference evidence="4" key="1">
    <citation type="submission" date="2021-11" db="EMBL/GenBank/DDBJ databases">
        <title>Purpureocillium_takamizusanense_genome.</title>
        <authorList>
            <person name="Nguyen N.-H."/>
        </authorList>
    </citation>
    <scope>NUCLEOTIDE SEQUENCE</scope>
    <source>
        <strain evidence="4">PT3</strain>
    </source>
</reference>
<sequence>MTLLPFMFRPVQAVARVRCIATLATAVPAPSAGPPPPIFHASAGSAASTMPPGFVAAVGQLETFILPETVTGSVSDVAMGRSLIAAWQRDGILQVAMSPLQRRLYEAANAQSRRFFGRPQAEKQACVDSRSYSGYVASGEEITDGIADYSEIFTVTKDLAARDPRVRNRWPCHGPCPWPDREMKRAVSRYIADLGTAGQRLLQLIELGLQVPAGSLTQYTNDGWHHMRVLRFPARHKTNGKGKAGRGIGSHTDYGLVVMAAQDDVGGLFVRPPQGESFANWQQSAAGIKEDDAGWLYVPPTPGVFTVFPGQCFRSHRRPSLTVQGDMLQYMTNNVLLSTPHKVGLNTRERFAFAYFHEPNFRSVVKPLPGYNASQAPVEGIHYGTHFTNMCLRNYPDRVTTKRLAAEGRYQMLSESRLRSG</sequence>
<keyword evidence="2" id="KW-0479">Metal-binding</keyword>
<evidence type="ECO:0000256" key="1">
    <source>
        <dbReference type="ARBA" id="ARBA00008056"/>
    </source>
</evidence>
<name>A0A9Q8VFP5_9HYPO</name>
<dbReference type="KEGG" id="ptkz:JDV02_008854"/>
<evidence type="ECO:0000259" key="3">
    <source>
        <dbReference type="PROSITE" id="PS51471"/>
    </source>
</evidence>
<dbReference type="Gene3D" id="2.60.120.330">
    <property type="entry name" value="B-lactam Antibiotic, Isopenicillin N Synthase, Chain"/>
    <property type="match status" value="1"/>
</dbReference>
<dbReference type="Pfam" id="PF14226">
    <property type="entry name" value="DIOX_N"/>
    <property type="match status" value="1"/>
</dbReference>
<accession>A0A9Q8VFP5</accession>
<keyword evidence="2" id="KW-0560">Oxidoreductase</keyword>
<comment type="similarity">
    <text evidence="1 2">Belongs to the iron/ascorbate-dependent oxidoreductase family.</text>
</comment>
<dbReference type="GeneID" id="72070799"/>
<evidence type="ECO:0000313" key="4">
    <source>
        <dbReference type="EMBL" id="UNI23012.1"/>
    </source>
</evidence>
<dbReference type="GO" id="GO:0044283">
    <property type="term" value="P:small molecule biosynthetic process"/>
    <property type="evidence" value="ECO:0007669"/>
    <property type="project" value="UniProtKB-ARBA"/>
</dbReference>
<dbReference type="InterPro" id="IPR005123">
    <property type="entry name" value="Oxoglu/Fe-dep_dioxygenase_dom"/>
</dbReference>
<dbReference type="EMBL" id="CP086362">
    <property type="protein sequence ID" value="UNI23012.1"/>
    <property type="molecule type" value="Genomic_DNA"/>
</dbReference>
<keyword evidence="5" id="KW-1185">Reference proteome</keyword>
<dbReference type="InterPro" id="IPR026992">
    <property type="entry name" value="DIOX_N"/>
</dbReference>
<dbReference type="Proteomes" id="UP000829364">
    <property type="component" value="Chromosome 9"/>
</dbReference>
<proteinExistence type="inferred from homology"/>
<protein>
    <recommendedName>
        <fullName evidence="3">Fe2OG dioxygenase domain-containing protein</fullName>
    </recommendedName>
</protein>
<dbReference type="RefSeq" id="XP_047846493.1">
    <property type="nucleotide sequence ID" value="XM_047990486.1"/>
</dbReference>
<dbReference type="InterPro" id="IPR050231">
    <property type="entry name" value="Iron_ascorbate_oxido_reductase"/>
</dbReference>
<dbReference type="PANTHER" id="PTHR47990">
    <property type="entry name" value="2-OXOGLUTARATE (2OG) AND FE(II)-DEPENDENT OXYGENASE SUPERFAMILY PROTEIN-RELATED"/>
    <property type="match status" value="1"/>
</dbReference>